<keyword evidence="3" id="KW-1185">Reference proteome</keyword>
<name>A0A0K0Y850_9RHOB</name>
<dbReference type="AlphaFoldDB" id="A0A0K0Y850"/>
<dbReference type="SUPFAM" id="SSF46689">
    <property type="entry name" value="Homeodomain-like"/>
    <property type="match status" value="1"/>
</dbReference>
<dbReference type="InterPro" id="IPR041586">
    <property type="entry name" value="PsrA_TetR_C"/>
</dbReference>
<proteinExistence type="predicted"/>
<dbReference type="PROSITE" id="PS50977">
    <property type="entry name" value="HTH_TETR_2"/>
    <property type="match status" value="1"/>
</dbReference>
<keyword evidence="1" id="KW-0238">DNA-binding</keyword>
<dbReference type="InterPro" id="IPR009057">
    <property type="entry name" value="Homeodomain-like_sf"/>
</dbReference>
<accession>A0A0K0Y850</accession>
<dbReference type="STRING" id="1458307.OSB_26220"/>
<dbReference type="PRINTS" id="PR00455">
    <property type="entry name" value="HTHTETR"/>
</dbReference>
<dbReference type="Gene3D" id="1.10.357.10">
    <property type="entry name" value="Tetracycline Repressor, domain 2"/>
    <property type="match status" value="1"/>
</dbReference>
<dbReference type="InterPro" id="IPR036271">
    <property type="entry name" value="Tet_transcr_reg_TetR-rel_C_sf"/>
</dbReference>
<protein>
    <submittedName>
        <fullName evidence="2">Putative HTH-type transcriptional regulator TtgW</fullName>
    </submittedName>
</protein>
<dbReference type="Pfam" id="PF00440">
    <property type="entry name" value="TetR_N"/>
    <property type="match status" value="1"/>
</dbReference>
<dbReference type="EMBL" id="CP012160">
    <property type="protein sequence ID" value="AKS47149.1"/>
    <property type="molecule type" value="Genomic_DNA"/>
</dbReference>
<dbReference type="SUPFAM" id="SSF48498">
    <property type="entry name" value="Tetracyclin repressor-like, C-terminal domain"/>
    <property type="match status" value="1"/>
</dbReference>
<dbReference type="RefSeq" id="WP_049835377.1">
    <property type="nucleotide sequence ID" value="NZ_CP012160.1"/>
</dbReference>
<evidence type="ECO:0000313" key="3">
    <source>
        <dbReference type="Proteomes" id="UP000067444"/>
    </source>
</evidence>
<dbReference type="GO" id="GO:0003700">
    <property type="term" value="F:DNA-binding transcription factor activity"/>
    <property type="evidence" value="ECO:0007669"/>
    <property type="project" value="TreeGrafter"/>
</dbReference>
<reference evidence="2 3" key="1">
    <citation type="journal article" date="2015" name="Genome Announc.">
        <title>Closed Genome Sequence of Octadecabacter temperatus SB1, the First Mesophilic Species of the Genus Octadecabacter.</title>
        <authorList>
            <person name="Voget S."/>
            <person name="Billerbeck S."/>
            <person name="Simon M."/>
            <person name="Daniel R."/>
        </authorList>
    </citation>
    <scope>NUCLEOTIDE SEQUENCE [LARGE SCALE GENOMIC DNA]</scope>
    <source>
        <strain evidence="2 3">SB1</strain>
    </source>
</reference>
<sequence length="227" mass="25293">MDKSTAKRQRSKTSTSVGATKTAILNTAERVFATEGLLEVSLRQVAREAGVDPASITYHYGSKEDVLAAAIARRYEMLRGRRMSALNDALARTKNKPSARDVLDAMFRPWLEYSLSEDPGWRHYSKLIAGMMTTPRITEIIGDLAGVWEHTQINALRLAHPEANDEQIMRALTLTLGTSFFFFSETKRIDVMSGGRFRADDLNHGYPQFLDFVSAGFEAAVKSELGN</sequence>
<organism evidence="2 3">
    <name type="scientific">Octadecabacter temperatus</name>
    <dbReference type="NCBI Taxonomy" id="1458307"/>
    <lineage>
        <taxon>Bacteria</taxon>
        <taxon>Pseudomonadati</taxon>
        <taxon>Pseudomonadota</taxon>
        <taxon>Alphaproteobacteria</taxon>
        <taxon>Rhodobacterales</taxon>
        <taxon>Roseobacteraceae</taxon>
        <taxon>Octadecabacter</taxon>
    </lineage>
</organism>
<dbReference type="InterPro" id="IPR050109">
    <property type="entry name" value="HTH-type_TetR-like_transc_reg"/>
</dbReference>
<dbReference type="Pfam" id="PF17939">
    <property type="entry name" value="TetR_C_30"/>
    <property type="match status" value="1"/>
</dbReference>
<dbReference type="PANTHER" id="PTHR30055:SF235">
    <property type="entry name" value="TRANSCRIPTIONAL REGULATORY PROTEIN"/>
    <property type="match status" value="1"/>
</dbReference>
<dbReference type="PANTHER" id="PTHR30055">
    <property type="entry name" value="HTH-TYPE TRANSCRIPTIONAL REGULATOR RUTR"/>
    <property type="match status" value="1"/>
</dbReference>
<evidence type="ECO:0000313" key="2">
    <source>
        <dbReference type="EMBL" id="AKS47149.1"/>
    </source>
</evidence>
<dbReference type="GO" id="GO:0000976">
    <property type="term" value="F:transcription cis-regulatory region binding"/>
    <property type="evidence" value="ECO:0007669"/>
    <property type="project" value="TreeGrafter"/>
</dbReference>
<dbReference type="InterPro" id="IPR001647">
    <property type="entry name" value="HTH_TetR"/>
</dbReference>
<evidence type="ECO:0000256" key="1">
    <source>
        <dbReference type="ARBA" id="ARBA00023125"/>
    </source>
</evidence>
<dbReference type="OrthoDB" id="2356263at2"/>
<dbReference type="KEGG" id="otm:OSB_26220"/>
<gene>
    <name evidence="2" type="primary">ttgW</name>
    <name evidence="2" type="ORF">OSB_26220</name>
</gene>
<dbReference type="Proteomes" id="UP000067444">
    <property type="component" value="Chromosome"/>
</dbReference>